<dbReference type="AlphaFoldDB" id="A0A6A4GM33"/>
<evidence type="ECO:0000313" key="1">
    <source>
        <dbReference type="EMBL" id="KAE9386380.1"/>
    </source>
</evidence>
<reference evidence="1" key="1">
    <citation type="journal article" date="2019" name="Environ. Microbiol.">
        <title>Fungal ecological strategies reflected in gene transcription - a case study of two litter decomposers.</title>
        <authorList>
            <person name="Barbi F."/>
            <person name="Kohler A."/>
            <person name="Barry K."/>
            <person name="Baskaran P."/>
            <person name="Daum C."/>
            <person name="Fauchery L."/>
            <person name="Ihrmark K."/>
            <person name="Kuo A."/>
            <person name="LaButti K."/>
            <person name="Lipzen A."/>
            <person name="Morin E."/>
            <person name="Grigoriev I.V."/>
            <person name="Henrissat B."/>
            <person name="Lindahl B."/>
            <person name="Martin F."/>
        </authorList>
    </citation>
    <scope>NUCLEOTIDE SEQUENCE</scope>
    <source>
        <strain evidence="1">JB14</strain>
    </source>
</reference>
<sequence>MSGSQSPPNPVTADRSAWQEAFSRSKSNCFPNSAVEQSQSRLRVQLAKTLDFHWGPPLSPIRTLPPEITSEIFELVTLGRTWFWETCGRLHLSIDVGFFLVARNHRLPALVLVLLGIGVCNKNSLHYTHTGGVSHTLWDCTYMSPNPFSPCQI</sequence>
<name>A0A6A4GM33_9AGAR</name>
<evidence type="ECO:0000313" key="2">
    <source>
        <dbReference type="Proteomes" id="UP000799118"/>
    </source>
</evidence>
<accession>A0A6A4GM33</accession>
<gene>
    <name evidence="1" type="ORF">BT96DRAFT_928248</name>
</gene>
<organism evidence="1 2">
    <name type="scientific">Gymnopus androsaceus JB14</name>
    <dbReference type="NCBI Taxonomy" id="1447944"/>
    <lineage>
        <taxon>Eukaryota</taxon>
        <taxon>Fungi</taxon>
        <taxon>Dikarya</taxon>
        <taxon>Basidiomycota</taxon>
        <taxon>Agaricomycotina</taxon>
        <taxon>Agaricomycetes</taxon>
        <taxon>Agaricomycetidae</taxon>
        <taxon>Agaricales</taxon>
        <taxon>Marasmiineae</taxon>
        <taxon>Omphalotaceae</taxon>
        <taxon>Gymnopus</taxon>
    </lineage>
</organism>
<protein>
    <submittedName>
        <fullName evidence="1">Uncharacterized protein</fullName>
    </submittedName>
</protein>
<proteinExistence type="predicted"/>
<dbReference type="Proteomes" id="UP000799118">
    <property type="component" value="Unassembled WGS sequence"/>
</dbReference>
<dbReference type="EMBL" id="ML769885">
    <property type="protein sequence ID" value="KAE9386380.1"/>
    <property type="molecule type" value="Genomic_DNA"/>
</dbReference>
<keyword evidence="2" id="KW-1185">Reference proteome</keyword>